<evidence type="ECO:0000313" key="1">
    <source>
        <dbReference type="EMBL" id="HAE26606.1"/>
    </source>
</evidence>
<dbReference type="Proteomes" id="UP000259610">
    <property type="component" value="Unassembled WGS sequence"/>
</dbReference>
<evidence type="ECO:0000313" key="2">
    <source>
        <dbReference type="Proteomes" id="UP000259610"/>
    </source>
</evidence>
<dbReference type="EMBL" id="DMAN01000120">
    <property type="protein sequence ID" value="HAE26606.1"/>
    <property type="molecule type" value="Genomic_DNA"/>
</dbReference>
<reference evidence="1 2" key="1">
    <citation type="journal article" date="2018" name="Nat. Biotechnol.">
        <title>A standardized bacterial taxonomy based on genome phylogeny substantially revises the tree of life.</title>
        <authorList>
            <person name="Parks D.H."/>
            <person name="Chuvochina M."/>
            <person name="Waite D.W."/>
            <person name="Rinke C."/>
            <person name="Skarshewski A."/>
            <person name="Chaumeil P.A."/>
            <person name="Hugenholtz P."/>
        </authorList>
    </citation>
    <scope>NUCLEOTIDE SEQUENCE [LARGE SCALE GENOMIC DNA]</scope>
    <source>
        <strain evidence="1">UBA8733</strain>
    </source>
</reference>
<sequence length="125" mass="14299">MNRQNGARLSVSISETNRQKLDRLATEQNVFRGAIVDEALTQLFLPPAERPEAILTRQMSRVEKEVDQLNATTTFLTDLLIEFVFEWLRTRPGPKPADLADERARAELEDLMRRVVDRTCEGIST</sequence>
<organism evidence="1 2">
    <name type="scientific">Hyphomonas adhaerens</name>
    <dbReference type="NCBI Taxonomy" id="81029"/>
    <lineage>
        <taxon>Bacteria</taxon>
        <taxon>Pseudomonadati</taxon>
        <taxon>Pseudomonadota</taxon>
        <taxon>Alphaproteobacteria</taxon>
        <taxon>Hyphomonadales</taxon>
        <taxon>Hyphomonadaceae</taxon>
        <taxon>Hyphomonas</taxon>
    </lineage>
</organism>
<proteinExistence type="predicted"/>
<gene>
    <name evidence="1" type="ORF">DCG58_05555</name>
</gene>
<dbReference type="AlphaFoldDB" id="A0A3B9GWK3"/>
<evidence type="ECO:0008006" key="3">
    <source>
        <dbReference type="Google" id="ProtNLM"/>
    </source>
</evidence>
<comment type="caution">
    <text evidence="1">The sequence shown here is derived from an EMBL/GenBank/DDBJ whole genome shotgun (WGS) entry which is preliminary data.</text>
</comment>
<protein>
    <recommendedName>
        <fullName evidence="3">CopG family transcriptional regulator</fullName>
    </recommendedName>
</protein>
<accession>A0A3B9GWK3</accession>
<dbReference type="RefSeq" id="WP_272987654.1">
    <property type="nucleotide sequence ID" value="NZ_CALCOC010000254.1"/>
</dbReference>
<name>A0A3B9GWK3_9PROT</name>